<protein>
    <submittedName>
        <fullName evidence="1">Uncharacterized protein</fullName>
    </submittedName>
</protein>
<evidence type="ECO:0000313" key="1">
    <source>
        <dbReference type="EMBL" id="EMO06397.1"/>
    </source>
</evidence>
<name>M6RDY7_LEPIR</name>
<comment type="caution">
    <text evidence="1">The sequence shown here is derived from an EMBL/GenBank/DDBJ whole genome shotgun (WGS) entry which is preliminary data.</text>
</comment>
<sequence>MNLTGAPIIQISGTNANLFSISQLPTTILTPESETDFKIRFTPSGLVQGMQDS</sequence>
<dbReference type="EMBL" id="AHNZ02000254">
    <property type="protein sequence ID" value="EMO06397.1"/>
    <property type="molecule type" value="Genomic_DNA"/>
</dbReference>
<proteinExistence type="predicted"/>
<reference evidence="1 2" key="1">
    <citation type="submission" date="2013-01" db="EMBL/GenBank/DDBJ databases">
        <authorList>
            <person name="Harkins D.M."/>
            <person name="Durkin A.S."/>
            <person name="Brinkac L.M."/>
            <person name="Haft D.H."/>
            <person name="Selengut J.D."/>
            <person name="Sanka R."/>
            <person name="DePew J."/>
            <person name="Purushe J."/>
            <person name="Picardeau M."/>
            <person name="Werts C."/>
            <person name="Goarant C."/>
            <person name="Vinetz J.M."/>
            <person name="Sutton G.G."/>
            <person name="Nierman W.C."/>
            <person name="Fouts D.E."/>
        </authorList>
    </citation>
    <scope>NUCLEOTIDE SEQUENCE [LARGE SCALE GENOMIC DNA]</scope>
    <source>
        <strain evidence="1 2">Verdun HP</strain>
    </source>
</reference>
<dbReference type="Proteomes" id="UP000012092">
    <property type="component" value="Unassembled WGS sequence"/>
</dbReference>
<accession>M6RDY7</accession>
<gene>
    <name evidence="1" type="ORF">LEP1GSC116_3163</name>
</gene>
<organism evidence="1 2">
    <name type="scientific">Leptospira interrogans serovar Icterohaemorrhagiae str. Verdun HP</name>
    <dbReference type="NCBI Taxonomy" id="1049910"/>
    <lineage>
        <taxon>Bacteria</taxon>
        <taxon>Pseudomonadati</taxon>
        <taxon>Spirochaetota</taxon>
        <taxon>Spirochaetia</taxon>
        <taxon>Leptospirales</taxon>
        <taxon>Leptospiraceae</taxon>
        <taxon>Leptospira</taxon>
    </lineage>
</organism>
<evidence type="ECO:0000313" key="2">
    <source>
        <dbReference type="Proteomes" id="UP000012092"/>
    </source>
</evidence>
<dbReference type="AlphaFoldDB" id="M6RDY7"/>